<keyword evidence="2" id="KW-0472">Membrane</keyword>
<feature type="region of interest" description="Disordered" evidence="1">
    <location>
        <begin position="1"/>
        <end position="90"/>
    </location>
</feature>
<dbReference type="EMBL" id="JBBBZM010000009">
    <property type="protein sequence ID" value="KAL0639625.1"/>
    <property type="molecule type" value="Genomic_DNA"/>
</dbReference>
<feature type="transmembrane region" description="Helical" evidence="2">
    <location>
        <begin position="188"/>
        <end position="209"/>
    </location>
</feature>
<feature type="compositionally biased region" description="Polar residues" evidence="1">
    <location>
        <begin position="139"/>
        <end position="150"/>
    </location>
</feature>
<feature type="domain" description="Brl1/Brr6" evidence="3">
    <location>
        <begin position="182"/>
        <end position="315"/>
    </location>
</feature>
<dbReference type="InterPro" id="IPR040202">
    <property type="entry name" value="Brl1/Brr6"/>
</dbReference>
<keyword evidence="2" id="KW-1133">Transmembrane helix</keyword>
<keyword evidence="2" id="KW-0812">Transmembrane</keyword>
<name>A0ABR3GV01_9PEZI</name>
<feature type="region of interest" description="Disordered" evidence="1">
    <location>
        <begin position="122"/>
        <end position="162"/>
    </location>
</feature>
<dbReference type="SMART" id="SM01042">
    <property type="entry name" value="Brr6_like_C_C"/>
    <property type="match status" value="1"/>
</dbReference>
<organism evidence="4 5">
    <name type="scientific">Discina gigas</name>
    <dbReference type="NCBI Taxonomy" id="1032678"/>
    <lineage>
        <taxon>Eukaryota</taxon>
        <taxon>Fungi</taxon>
        <taxon>Dikarya</taxon>
        <taxon>Ascomycota</taxon>
        <taxon>Pezizomycotina</taxon>
        <taxon>Pezizomycetes</taxon>
        <taxon>Pezizales</taxon>
        <taxon>Discinaceae</taxon>
        <taxon>Discina</taxon>
    </lineage>
</organism>
<dbReference type="PANTHER" id="PTHR28136:SF1">
    <property type="entry name" value="NUCLEUS EXPORT PROTEIN BRL1"/>
    <property type="match status" value="1"/>
</dbReference>
<dbReference type="InterPro" id="IPR018767">
    <property type="entry name" value="Brl1/Brr6_dom"/>
</dbReference>
<sequence length="384" mass="43287">MADRGHESPMDFQWEGSGPGDPNSPFRLSTMGGSFANDSQAKKNIFSEGTPDTPDVDSEAPTPEAPWTGRLEARGVGNKTASTTPSRVTGRGELRRGIFRETPATKVRRRRQPQFYRDFNTPGIGIFGDEEDEEEESNHPYSSAEDSFGSTDPHPTRQSWGRTAQSAATNWVATHRELPVIASHYIQVFFNLCLILLILYALFCFYLTIRRDVNQKVREYSEAILAEMSMCSREYTDNRCAPDMRVPAMEIRCNAWEKCMNRDPSQVGRARVSAETFAEIINSFIEPISYKTMFFVLLVIFGGLFISNTAFGFYRSKPPAPYMPAPPPTPSHWERQAQQQLHYESLLRNPAPSTPARMVGYGGSRVPGRMVGRESMRGKEGIWR</sequence>
<evidence type="ECO:0000256" key="2">
    <source>
        <dbReference type="SAM" id="Phobius"/>
    </source>
</evidence>
<dbReference type="Proteomes" id="UP001447188">
    <property type="component" value="Unassembled WGS sequence"/>
</dbReference>
<comment type="caution">
    <text evidence="4">The sequence shown here is derived from an EMBL/GenBank/DDBJ whole genome shotgun (WGS) entry which is preliminary data.</text>
</comment>
<gene>
    <name evidence="4" type="ORF">Q9L58_001190</name>
</gene>
<feature type="transmembrane region" description="Helical" evidence="2">
    <location>
        <begin position="293"/>
        <end position="314"/>
    </location>
</feature>
<evidence type="ECO:0000256" key="1">
    <source>
        <dbReference type="SAM" id="MobiDB-lite"/>
    </source>
</evidence>
<protein>
    <recommendedName>
        <fullName evidence="3">Brl1/Brr6 domain-containing protein</fullName>
    </recommendedName>
</protein>
<keyword evidence="5" id="KW-1185">Reference proteome</keyword>
<reference evidence="4 5" key="1">
    <citation type="submission" date="2024-02" db="EMBL/GenBank/DDBJ databases">
        <title>Discinaceae phylogenomics.</title>
        <authorList>
            <person name="Dirks A.C."/>
            <person name="James T.Y."/>
        </authorList>
    </citation>
    <scope>NUCLEOTIDE SEQUENCE [LARGE SCALE GENOMIC DNA]</scope>
    <source>
        <strain evidence="4 5">ACD0624</strain>
    </source>
</reference>
<proteinExistence type="predicted"/>
<evidence type="ECO:0000313" key="4">
    <source>
        <dbReference type="EMBL" id="KAL0639625.1"/>
    </source>
</evidence>
<evidence type="ECO:0000313" key="5">
    <source>
        <dbReference type="Proteomes" id="UP001447188"/>
    </source>
</evidence>
<accession>A0ABR3GV01</accession>
<dbReference type="PANTHER" id="PTHR28136">
    <property type="entry name" value="NUCLEUS EXPORT PROTEIN BRR6"/>
    <property type="match status" value="1"/>
</dbReference>
<dbReference type="Pfam" id="PF10104">
    <property type="entry name" value="Brr6_like_C_C"/>
    <property type="match status" value="1"/>
</dbReference>
<evidence type="ECO:0000259" key="3">
    <source>
        <dbReference type="SMART" id="SM01042"/>
    </source>
</evidence>